<evidence type="ECO:0000259" key="13">
    <source>
        <dbReference type="PROSITE" id="PS50885"/>
    </source>
</evidence>
<keyword evidence="10 11" id="KW-0472">Membrane</keyword>
<dbReference type="SUPFAM" id="SSF55874">
    <property type="entry name" value="ATPase domain of HSP90 chaperone/DNA topoisomerase II/histidine kinase"/>
    <property type="match status" value="1"/>
</dbReference>
<dbReference type="CDD" id="cd00075">
    <property type="entry name" value="HATPase"/>
    <property type="match status" value="1"/>
</dbReference>
<feature type="domain" description="Histidine kinase" evidence="12">
    <location>
        <begin position="253"/>
        <end position="463"/>
    </location>
</feature>
<name>A0ABT0YN82_9BURK</name>
<feature type="transmembrane region" description="Helical" evidence="11">
    <location>
        <begin position="12"/>
        <end position="33"/>
    </location>
</feature>
<evidence type="ECO:0000256" key="11">
    <source>
        <dbReference type="SAM" id="Phobius"/>
    </source>
</evidence>
<comment type="subcellular location">
    <subcellularLocation>
        <location evidence="2">Membrane</location>
    </subcellularLocation>
</comment>
<keyword evidence="5" id="KW-0808">Transferase</keyword>
<dbReference type="PANTHER" id="PTHR45436">
    <property type="entry name" value="SENSOR HISTIDINE KINASE YKOH"/>
    <property type="match status" value="1"/>
</dbReference>
<evidence type="ECO:0000256" key="9">
    <source>
        <dbReference type="ARBA" id="ARBA00023012"/>
    </source>
</evidence>
<dbReference type="PROSITE" id="PS50109">
    <property type="entry name" value="HIS_KIN"/>
    <property type="match status" value="1"/>
</dbReference>
<keyword evidence="4" id="KW-0597">Phosphoprotein</keyword>
<keyword evidence="7 14" id="KW-0418">Kinase</keyword>
<evidence type="ECO:0000259" key="12">
    <source>
        <dbReference type="PROSITE" id="PS50109"/>
    </source>
</evidence>
<keyword evidence="9" id="KW-0902">Two-component regulatory system</keyword>
<gene>
    <name evidence="14" type="ORF">M8A51_09845</name>
</gene>
<evidence type="ECO:0000256" key="4">
    <source>
        <dbReference type="ARBA" id="ARBA00022553"/>
    </source>
</evidence>
<keyword evidence="6 11" id="KW-0812">Transmembrane</keyword>
<dbReference type="Pfam" id="PF00512">
    <property type="entry name" value="HisKA"/>
    <property type="match status" value="1"/>
</dbReference>
<keyword evidence="15" id="KW-1185">Reference proteome</keyword>
<feature type="transmembrane region" description="Helical" evidence="11">
    <location>
        <begin position="174"/>
        <end position="197"/>
    </location>
</feature>
<dbReference type="Gene3D" id="3.30.565.10">
    <property type="entry name" value="Histidine kinase-like ATPase, C-terminal domain"/>
    <property type="match status" value="1"/>
</dbReference>
<dbReference type="InterPro" id="IPR013727">
    <property type="entry name" value="2CSK_N"/>
</dbReference>
<sequence length="469" mass="51627">MPLRAPQSLRRYLLAWIITPIALFVLVDTVSLYRGALRSINTAYDRSLLASARSIGELLQIDGNELRVEVPYAALEIFEASNNSRMYYRIDGFEGEFVSGYEDLPVYRGRIPQKTAYPALVDFYDVEFRGETVRMAALYQPVAAEGSRGMALIQVAETLEVRQKLAREILLDTLLRQAMLIAVVALVVWVVVARALVPVETLRRQLLSRSGEDLSPLRAEQAPRELQPMVTALNTLMQRLQRLVGHQLRFVRDASHQLRTPLAVLKTQVQNALAGPPAPDALQAMNATVDRAIALANQMLALAKVEQVHGEAQRETLNLAEIASDVAVDLSPLIADKHLDFELDAHDAYLRGHPWMLRELLRNLLHNAIRETPPRGALSVLVVPGSTSVRLVVRDSGPGLAASQREHLFEPFHTGHPNTGSGLGLAICREICQSLGATIDLVNRTEQGRVAGLDAVVVFPAAAAPTARQ</sequence>
<dbReference type="RefSeq" id="WP_251778041.1">
    <property type="nucleotide sequence ID" value="NZ_JAMKFE010000005.1"/>
</dbReference>
<dbReference type="SMART" id="SM00387">
    <property type="entry name" value="HATPase_c"/>
    <property type="match status" value="1"/>
</dbReference>
<evidence type="ECO:0000313" key="15">
    <source>
        <dbReference type="Proteomes" id="UP001165541"/>
    </source>
</evidence>
<dbReference type="Pfam" id="PF08521">
    <property type="entry name" value="2CSK_N"/>
    <property type="match status" value="1"/>
</dbReference>
<dbReference type="InterPro" id="IPR004358">
    <property type="entry name" value="Sig_transdc_His_kin-like_C"/>
</dbReference>
<dbReference type="InterPro" id="IPR036097">
    <property type="entry name" value="HisK_dim/P_sf"/>
</dbReference>
<feature type="domain" description="HAMP" evidence="13">
    <location>
        <begin position="193"/>
        <end position="245"/>
    </location>
</feature>
<dbReference type="EMBL" id="JAMKFE010000005">
    <property type="protein sequence ID" value="MCM5679834.1"/>
    <property type="molecule type" value="Genomic_DNA"/>
</dbReference>
<evidence type="ECO:0000256" key="3">
    <source>
        <dbReference type="ARBA" id="ARBA00012438"/>
    </source>
</evidence>
<dbReference type="InterPro" id="IPR003660">
    <property type="entry name" value="HAMP_dom"/>
</dbReference>
<dbReference type="InterPro" id="IPR036890">
    <property type="entry name" value="HATPase_C_sf"/>
</dbReference>
<evidence type="ECO:0000256" key="5">
    <source>
        <dbReference type="ARBA" id="ARBA00022679"/>
    </source>
</evidence>
<proteinExistence type="predicted"/>
<comment type="catalytic activity">
    <reaction evidence="1">
        <text>ATP + protein L-histidine = ADP + protein N-phospho-L-histidine.</text>
        <dbReference type="EC" id="2.7.13.3"/>
    </reaction>
</comment>
<evidence type="ECO:0000256" key="1">
    <source>
        <dbReference type="ARBA" id="ARBA00000085"/>
    </source>
</evidence>
<evidence type="ECO:0000256" key="2">
    <source>
        <dbReference type="ARBA" id="ARBA00004370"/>
    </source>
</evidence>
<dbReference type="PROSITE" id="PS50885">
    <property type="entry name" value="HAMP"/>
    <property type="match status" value="1"/>
</dbReference>
<dbReference type="Proteomes" id="UP001165541">
    <property type="component" value="Unassembled WGS sequence"/>
</dbReference>
<dbReference type="InterPro" id="IPR005467">
    <property type="entry name" value="His_kinase_dom"/>
</dbReference>
<dbReference type="SUPFAM" id="SSF47384">
    <property type="entry name" value="Homodimeric domain of signal transducing histidine kinase"/>
    <property type="match status" value="1"/>
</dbReference>
<evidence type="ECO:0000256" key="7">
    <source>
        <dbReference type="ARBA" id="ARBA00022777"/>
    </source>
</evidence>
<dbReference type="Pfam" id="PF02518">
    <property type="entry name" value="HATPase_c"/>
    <property type="match status" value="1"/>
</dbReference>
<dbReference type="PRINTS" id="PR00344">
    <property type="entry name" value="BCTRLSENSOR"/>
</dbReference>
<dbReference type="EC" id="2.7.13.3" evidence="3"/>
<dbReference type="InterPro" id="IPR003661">
    <property type="entry name" value="HisK_dim/P_dom"/>
</dbReference>
<keyword evidence="8 11" id="KW-1133">Transmembrane helix</keyword>
<evidence type="ECO:0000256" key="8">
    <source>
        <dbReference type="ARBA" id="ARBA00022989"/>
    </source>
</evidence>
<reference evidence="14" key="1">
    <citation type="submission" date="2022-05" db="EMBL/GenBank/DDBJ databases">
        <title>Schlegelella sp. nov., isolated from mangrove soil.</title>
        <authorList>
            <person name="Liu Y."/>
            <person name="Ge X."/>
            <person name="Liu W."/>
        </authorList>
    </citation>
    <scope>NUCLEOTIDE SEQUENCE</scope>
    <source>
        <strain evidence="14">S2-27</strain>
    </source>
</reference>
<accession>A0ABT0YN82</accession>
<dbReference type="SMART" id="SM00388">
    <property type="entry name" value="HisKA"/>
    <property type="match status" value="1"/>
</dbReference>
<dbReference type="Gene3D" id="1.10.287.130">
    <property type="match status" value="1"/>
</dbReference>
<evidence type="ECO:0000256" key="6">
    <source>
        <dbReference type="ARBA" id="ARBA00022692"/>
    </source>
</evidence>
<dbReference type="InterPro" id="IPR003594">
    <property type="entry name" value="HATPase_dom"/>
</dbReference>
<evidence type="ECO:0000256" key="10">
    <source>
        <dbReference type="ARBA" id="ARBA00023136"/>
    </source>
</evidence>
<protein>
    <recommendedName>
        <fullName evidence="3">histidine kinase</fullName>
        <ecNumber evidence="3">2.7.13.3</ecNumber>
    </recommendedName>
</protein>
<dbReference type="PANTHER" id="PTHR45436:SF1">
    <property type="entry name" value="SENSOR PROTEIN QSEC"/>
    <property type="match status" value="1"/>
</dbReference>
<organism evidence="14 15">
    <name type="scientific">Caldimonas mangrovi</name>
    <dbReference type="NCBI Taxonomy" id="2944811"/>
    <lineage>
        <taxon>Bacteria</taxon>
        <taxon>Pseudomonadati</taxon>
        <taxon>Pseudomonadota</taxon>
        <taxon>Betaproteobacteria</taxon>
        <taxon>Burkholderiales</taxon>
        <taxon>Sphaerotilaceae</taxon>
        <taxon>Caldimonas</taxon>
    </lineage>
</organism>
<dbReference type="InterPro" id="IPR050428">
    <property type="entry name" value="TCS_sensor_his_kinase"/>
</dbReference>
<dbReference type="GO" id="GO:0016301">
    <property type="term" value="F:kinase activity"/>
    <property type="evidence" value="ECO:0007669"/>
    <property type="project" value="UniProtKB-KW"/>
</dbReference>
<evidence type="ECO:0000313" key="14">
    <source>
        <dbReference type="EMBL" id="MCM5679834.1"/>
    </source>
</evidence>
<comment type="caution">
    <text evidence="14">The sequence shown here is derived from an EMBL/GenBank/DDBJ whole genome shotgun (WGS) entry which is preliminary data.</text>
</comment>
<dbReference type="CDD" id="cd00082">
    <property type="entry name" value="HisKA"/>
    <property type="match status" value="1"/>
</dbReference>